<evidence type="ECO:0000313" key="2">
    <source>
        <dbReference type="EMBL" id="GIX78562.1"/>
    </source>
</evidence>
<keyword evidence="3" id="KW-1185">Reference proteome</keyword>
<dbReference type="EMBL" id="BPLR01002849">
    <property type="protein sequence ID" value="GIX78562.1"/>
    <property type="molecule type" value="Genomic_DNA"/>
</dbReference>
<feature type="region of interest" description="Disordered" evidence="1">
    <location>
        <begin position="1"/>
        <end position="21"/>
    </location>
</feature>
<organism evidence="2 3">
    <name type="scientific">Caerostris extrusa</name>
    <name type="common">Bark spider</name>
    <name type="synonym">Caerostris bankana</name>
    <dbReference type="NCBI Taxonomy" id="172846"/>
    <lineage>
        <taxon>Eukaryota</taxon>
        <taxon>Metazoa</taxon>
        <taxon>Ecdysozoa</taxon>
        <taxon>Arthropoda</taxon>
        <taxon>Chelicerata</taxon>
        <taxon>Arachnida</taxon>
        <taxon>Araneae</taxon>
        <taxon>Araneomorphae</taxon>
        <taxon>Entelegynae</taxon>
        <taxon>Araneoidea</taxon>
        <taxon>Araneidae</taxon>
        <taxon>Caerostris</taxon>
    </lineage>
</organism>
<reference evidence="2 3" key="1">
    <citation type="submission" date="2021-06" db="EMBL/GenBank/DDBJ databases">
        <title>Caerostris extrusa draft genome.</title>
        <authorList>
            <person name="Kono N."/>
            <person name="Arakawa K."/>
        </authorList>
    </citation>
    <scope>NUCLEOTIDE SEQUENCE [LARGE SCALE GENOMIC DNA]</scope>
</reference>
<accession>A0AAV4N171</accession>
<evidence type="ECO:0000313" key="3">
    <source>
        <dbReference type="Proteomes" id="UP001054945"/>
    </source>
</evidence>
<dbReference type="AlphaFoldDB" id="A0AAV4N171"/>
<name>A0AAV4N171_CAEEX</name>
<dbReference type="Proteomes" id="UP001054945">
    <property type="component" value="Unassembled WGS sequence"/>
</dbReference>
<comment type="caution">
    <text evidence="2">The sequence shown here is derived from an EMBL/GenBank/DDBJ whole genome shotgun (WGS) entry which is preliminary data.</text>
</comment>
<proteinExistence type="predicted"/>
<sequence>MRFQEDGGKEGATNDYQKEEQPYFLDESSFCREESSFPKIINSQFSVAPYFTIPQLKRLLCPALSEETGD</sequence>
<evidence type="ECO:0000256" key="1">
    <source>
        <dbReference type="SAM" id="MobiDB-lite"/>
    </source>
</evidence>
<protein>
    <submittedName>
        <fullName evidence="2">Uncharacterized protein</fullName>
    </submittedName>
</protein>
<gene>
    <name evidence="2" type="ORF">CEXT_773801</name>
</gene>